<feature type="signal peptide" evidence="2">
    <location>
        <begin position="1"/>
        <end position="23"/>
    </location>
</feature>
<proteinExistence type="predicted"/>
<evidence type="ECO:0000256" key="2">
    <source>
        <dbReference type="SAM" id="SignalP"/>
    </source>
</evidence>
<feature type="chain" id="PRO_5047085211" evidence="2">
    <location>
        <begin position="24"/>
        <end position="146"/>
    </location>
</feature>
<reference evidence="4" key="1">
    <citation type="journal article" date="2019" name="Int. J. Syst. Evol. Microbiol.">
        <title>The Global Catalogue of Microorganisms (GCM) 10K type strain sequencing project: providing services to taxonomists for standard genome sequencing and annotation.</title>
        <authorList>
            <consortium name="The Broad Institute Genomics Platform"/>
            <consortium name="The Broad Institute Genome Sequencing Center for Infectious Disease"/>
            <person name="Wu L."/>
            <person name="Ma J."/>
        </authorList>
    </citation>
    <scope>NUCLEOTIDE SEQUENCE [LARGE SCALE GENOMIC DNA]</scope>
    <source>
        <strain evidence="4">JCM 18053</strain>
    </source>
</reference>
<organism evidence="3 4">
    <name type="scientific">Prosthecobacter algae</name>
    <dbReference type="NCBI Taxonomy" id="1144682"/>
    <lineage>
        <taxon>Bacteria</taxon>
        <taxon>Pseudomonadati</taxon>
        <taxon>Verrucomicrobiota</taxon>
        <taxon>Verrucomicrobiia</taxon>
        <taxon>Verrucomicrobiales</taxon>
        <taxon>Verrucomicrobiaceae</taxon>
        <taxon>Prosthecobacter</taxon>
    </lineage>
</organism>
<feature type="compositionally biased region" description="Basic and acidic residues" evidence="1">
    <location>
        <begin position="45"/>
        <end position="88"/>
    </location>
</feature>
<dbReference type="RefSeq" id="WP_345737781.1">
    <property type="nucleotide sequence ID" value="NZ_BAABIA010000007.1"/>
</dbReference>
<protein>
    <submittedName>
        <fullName evidence="3">Uncharacterized protein</fullName>
    </submittedName>
</protein>
<sequence length="146" mass="15883">MKTSSLLLALVPALFLTSCYVTPAGGPYRAPGPRPGPGYGGDYRPGYDRGRDGRDDHRGHDHDRDGRGDRDDRDGDRGRYDRDRDPRTGRPTMGYRDPRGPGGPGAVVVLPRGARRVVHGGSTYYTSGTSWYRASGSGYIGVARPY</sequence>
<dbReference type="EMBL" id="BAABIA010000007">
    <property type="protein sequence ID" value="GAA5144973.1"/>
    <property type="molecule type" value="Genomic_DNA"/>
</dbReference>
<feature type="region of interest" description="Disordered" evidence="1">
    <location>
        <begin position="24"/>
        <end position="107"/>
    </location>
</feature>
<comment type="caution">
    <text evidence="3">The sequence shown here is derived from an EMBL/GenBank/DDBJ whole genome shotgun (WGS) entry which is preliminary data.</text>
</comment>
<evidence type="ECO:0000313" key="4">
    <source>
        <dbReference type="Proteomes" id="UP001499852"/>
    </source>
</evidence>
<dbReference type="PROSITE" id="PS51257">
    <property type="entry name" value="PROKAR_LIPOPROTEIN"/>
    <property type="match status" value="1"/>
</dbReference>
<name>A0ABP9PDR3_9BACT</name>
<evidence type="ECO:0000256" key="1">
    <source>
        <dbReference type="SAM" id="MobiDB-lite"/>
    </source>
</evidence>
<keyword evidence="2" id="KW-0732">Signal</keyword>
<keyword evidence="4" id="KW-1185">Reference proteome</keyword>
<accession>A0ABP9PDR3</accession>
<evidence type="ECO:0000313" key="3">
    <source>
        <dbReference type="EMBL" id="GAA5144973.1"/>
    </source>
</evidence>
<gene>
    <name evidence="3" type="ORF">GCM10023213_35980</name>
</gene>
<dbReference type="Proteomes" id="UP001499852">
    <property type="component" value="Unassembled WGS sequence"/>
</dbReference>